<comment type="function">
    <text evidence="7">Endonuclease that specifically degrades the RNA of RNA-DNA hybrids.</text>
</comment>
<evidence type="ECO:0000256" key="5">
    <source>
        <dbReference type="ARBA" id="ARBA00022801"/>
    </source>
</evidence>
<feature type="binding site" evidence="6">
    <location>
        <position position="55"/>
    </location>
    <ligand>
        <name>a divalent metal cation</name>
        <dbReference type="ChEBI" id="CHEBI:60240"/>
    </ligand>
</feature>
<dbReference type="Pfam" id="PF01351">
    <property type="entry name" value="RNase_HII"/>
    <property type="match status" value="2"/>
</dbReference>
<dbReference type="Gene3D" id="3.30.420.10">
    <property type="entry name" value="Ribonuclease H-like superfamily/Ribonuclease H"/>
    <property type="match status" value="1"/>
</dbReference>
<evidence type="ECO:0000256" key="4">
    <source>
        <dbReference type="ARBA" id="ARBA00022759"/>
    </source>
</evidence>
<dbReference type="InterPro" id="IPR024567">
    <property type="entry name" value="RNase_HII/HIII_dom"/>
</dbReference>
<comment type="caution">
    <text evidence="9">The sequence shown here is derived from an EMBL/GenBank/DDBJ whole genome shotgun (WGS) entry which is preliminary data.</text>
</comment>
<dbReference type="GO" id="GO:0004523">
    <property type="term" value="F:RNA-DNA hybrid ribonuclease activity"/>
    <property type="evidence" value="ECO:0007669"/>
    <property type="project" value="UniProtKB-UniRule"/>
</dbReference>
<dbReference type="GO" id="GO:0032299">
    <property type="term" value="C:ribonuclease H2 complex"/>
    <property type="evidence" value="ECO:0007669"/>
    <property type="project" value="TreeGrafter"/>
</dbReference>
<protein>
    <recommendedName>
        <fullName evidence="7">Ribonuclease</fullName>
        <ecNumber evidence="7">3.1.26.4</ecNumber>
    </recommendedName>
</protein>
<evidence type="ECO:0000256" key="2">
    <source>
        <dbReference type="ARBA" id="ARBA00022722"/>
    </source>
</evidence>
<dbReference type="AlphaFoldDB" id="A0A0R0M6M5"/>
<feature type="domain" description="RNase H type-2" evidence="8">
    <location>
        <begin position="49"/>
        <end position="308"/>
    </location>
</feature>
<dbReference type="SUPFAM" id="SSF53098">
    <property type="entry name" value="Ribonuclease H-like"/>
    <property type="match status" value="1"/>
</dbReference>
<comment type="similarity">
    <text evidence="7">Belongs to the RNase HII family.</text>
</comment>
<dbReference type="InterPro" id="IPR036397">
    <property type="entry name" value="RNaseH_sf"/>
</dbReference>
<keyword evidence="4 6" id="KW-0255">Endonuclease</keyword>
<evidence type="ECO:0000259" key="8">
    <source>
        <dbReference type="PROSITE" id="PS51975"/>
    </source>
</evidence>
<feature type="binding site" evidence="6">
    <location>
        <position position="206"/>
    </location>
    <ligand>
        <name>a divalent metal cation</name>
        <dbReference type="ChEBI" id="CHEBI:60240"/>
    </ligand>
</feature>
<feature type="binding site" evidence="6">
    <location>
        <position position="56"/>
    </location>
    <ligand>
        <name>a divalent metal cation</name>
        <dbReference type="ChEBI" id="CHEBI:60240"/>
    </ligand>
</feature>
<dbReference type="InterPro" id="IPR001352">
    <property type="entry name" value="RNase_HII/HIII"/>
</dbReference>
<proteinExistence type="inferred from homology"/>
<keyword evidence="10" id="KW-1185">Reference proteome</keyword>
<dbReference type="GO" id="GO:0043137">
    <property type="term" value="P:DNA replication, removal of RNA primer"/>
    <property type="evidence" value="ECO:0007669"/>
    <property type="project" value="TreeGrafter"/>
</dbReference>
<keyword evidence="5 6" id="KW-0378">Hydrolase</keyword>
<organism evidence="9 10">
    <name type="scientific">Pseudoloma neurophilia</name>
    <dbReference type="NCBI Taxonomy" id="146866"/>
    <lineage>
        <taxon>Eukaryota</taxon>
        <taxon>Fungi</taxon>
        <taxon>Fungi incertae sedis</taxon>
        <taxon>Microsporidia</taxon>
        <taxon>Pseudoloma</taxon>
    </lineage>
</organism>
<evidence type="ECO:0000256" key="6">
    <source>
        <dbReference type="PROSITE-ProRule" id="PRU01319"/>
    </source>
</evidence>
<evidence type="ECO:0000313" key="9">
    <source>
        <dbReference type="EMBL" id="KRH94075.1"/>
    </source>
</evidence>
<dbReference type="GO" id="GO:0006298">
    <property type="term" value="P:mismatch repair"/>
    <property type="evidence" value="ECO:0007669"/>
    <property type="project" value="TreeGrafter"/>
</dbReference>
<dbReference type="PANTHER" id="PTHR10954:SF7">
    <property type="entry name" value="RIBONUCLEASE H2 SUBUNIT A"/>
    <property type="match status" value="1"/>
</dbReference>
<evidence type="ECO:0000256" key="3">
    <source>
        <dbReference type="ARBA" id="ARBA00022723"/>
    </source>
</evidence>
<name>A0A0R0M6M5_9MICR</name>
<dbReference type="Proteomes" id="UP000051530">
    <property type="component" value="Unassembled WGS sequence"/>
</dbReference>
<evidence type="ECO:0000256" key="1">
    <source>
        <dbReference type="ARBA" id="ARBA00000077"/>
    </source>
</evidence>
<dbReference type="EC" id="3.1.26.4" evidence="7"/>
<keyword evidence="3 6" id="KW-0479">Metal-binding</keyword>
<dbReference type="PROSITE" id="PS51975">
    <property type="entry name" value="RNASE_H_2"/>
    <property type="match status" value="1"/>
</dbReference>
<accession>A0A0R0M6M5</accession>
<dbReference type="EMBL" id="LGUB01000141">
    <property type="protein sequence ID" value="KRH94075.1"/>
    <property type="molecule type" value="Genomic_DNA"/>
</dbReference>
<keyword evidence="2 6" id="KW-0540">Nuclease</keyword>
<gene>
    <name evidence="9" type="ORF">M153_3910004081</name>
</gene>
<dbReference type="GO" id="GO:0046872">
    <property type="term" value="F:metal ion binding"/>
    <property type="evidence" value="ECO:0007669"/>
    <property type="project" value="UniProtKB-KW"/>
</dbReference>
<dbReference type="InterPro" id="IPR012337">
    <property type="entry name" value="RNaseH-like_sf"/>
</dbReference>
<sequence>MATKKKKTVIKLLDFSDNYTTNHNQLYISTDFNEKLTKLKEKCIKEKKELFVGIDEAGRGPVVGPLVFGLVVFSGSDKFKAQFEKNSHTFIDEIKIKDSKQMTKDERNKSANFLNEHFPCATLALDAQFITTEMDRSSLNDICLWAVIKLLENFKNNFSDETFNEKITQMKGIRTMSGAVFTKNRTITQTKLPTDQTVFTINVIIDSLGNSATPLLTLQSRFPKYKFNILPKADSLHQVVSAASIVAKVKRDALLDRIIKTHILEGCLCLEKKVELKRNVSYTVFKNDNTVDEEKIFDTKELQKSKLRCLLNCNGYPSCPYVKKYLTEFPNCPSIRFKWSTVKKVFVTGRRLKGFRNVYFKE</sequence>
<reference evidence="9 10" key="1">
    <citation type="submission" date="2015-07" db="EMBL/GenBank/DDBJ databases">
        <title>The genome of Pseudoloma neurophilia, a relevant intracellular parasite of the zebrafish.</title>
        <authorList>
            <person name="Ndikumana S."/>
            <person name="Pelin A."/>
            <person name="Sanders J."/>
            <person name="Corradi N."/>
        </authorList>
    </citation>
    <scope>NUCLEOTIDE SEQUENCE [LARGE SCALE GENOMIC DNA]</scope>
    <source>
        <strain evidence="9 10">MK1</strain>
    </source>
</reference>
<evidence type="ECO:0000313" key="10">
    <source>
        <dbReference type="Proteomes" id="UP000051530"/>
    </source>
</evidence>
<evidence type="ECO:0000256" key="7">
    <source>
        <dbReference type="RuleBase" id="RU003515"/>
    </source>
</evidence>
<dbReference type="GO" id="GO:0003723">
    <property type="term" value="F:RNA binding"/>
    <property type="evidence" value="ECO:0007669"/>
    <property type="project" value="UniProtKB-UniRule"/>
</dbReference>
<comment type="cofactor">
    <cofactor evidence="6">
        <name>Mn(2+)</name>
        <dbReference type="ChEBI" id="CHEBI:29035"/>
    </cofactor>
    <cofactor evidence="6">
        <name>Mg(2+)</name>
        <dbReference type="ChEBI" id="CHEBI:18420"/>
    </cofactor>
    <text evidence="6">Manganese or magnesium. Binds 1 divalent metal ion per monomer in the absence of substrate. May bind a second metal ion after substrate binding.</text>
</comment>
<dbReference type="VEuPathDB" id="MicrosporidiaDB:M153_3910004081"/>
<comment type="catalytic activity">
    <reaction evidence="1 6 7">
        <text>Endonucleolytic cleavage to 5'-phosphomonoester.</text>
        <dbReference type="EC" id="3.1.26.4"/>
    </reaction>
</comment>
<dbReference type="PANTHER" id="PTHR10954">
    <property type="entry name" value="RIBONUCLEASE H2 SUBUNIT A"/>
    <property type="match status" value="1"/>
</dbReference>